<accession>A0ABU9YNS5</accession>
<dbReference type="EMBL" id="JBBKTW010000007">
    <property type="protein sequence ID" value="MEN2990492.1"/>
    <property type="molecule type" value="Genomic_DNA"/>
</dbReference>
<organism evidence="2 3">
    <name type="scientific">Tistrella arctica</name>
    <dbReference type="NCBI Taxonomy" id="3133430"/>
    <lineage>
        <taxon>Bacteria</taxon>
        <taxon>Pseudomonadati</taxon>
        <taxon>Pseudomonadota</taxon>
        <taxon>Alphaproteobacteria</taxon>
        <taxon>Geminicoccales</taxon>
        <taxon>Geminicoccaceae</taxon>
        <taxon>Tistrella</taxon>
    </lineage>
</organism>
<dbReference type="Pfam" id="PF08240">
    <property type="entry name" value="ADH_N"/>
    <property type="match status" value="1"/>
</dbReference>
<dbReference type="Pfam" id="PF13602">
    <property type="entry name" value="ADH_zinc_N_2"/>
    <property type="match status" value="1"/>
</dbReference>
<dbReference type="Proteomes" id="UP001413721">
    <property type="component" value="Unassembled WGS sequence"/>
</dbReference>
<dbReference type="InterPro" id="IPR020843">
    <property type="entry name" value="ER"/>
</dbReference>
<dbReference type="EC" id="1.-.-.-" evidence="2"/>
<dbReference type="PANTHER" id="PTHR43482:SF1">
    <property type="entry name" value="PROTEIN AST1-RELATED"/>
    <property type="match status" value="1"/>
</dbReference>
<dbReference type="InterPro" id="IPR013154">
    <property type="entry name" value="ADH-like_N"/>
</dbReference>
<evidence type="ECO:0000259" key="1">
    <source>
        <dbReference type="SMART" id="SM00829"/>
    </source>
</evidence>
<sequence>MSREMMKAVRLHAFGGPEVLVYEDAPMPDLTPGHVRVRVHAVGLNPPDWYLRDGYKTLPPEWRPPHAFPIIPGTDISGVVEAVADDVTGISVGDAVYAMVRFPEGVFGDSKAYAQYVSVPVSDLAVKPAGIDHLHAAGAPMSLLTAWQFMIDLGHDEPNPLQPHKHEPVPLEGRTVLVNGAAGGVGHFAVQIARWKGARVIAVASGRHEALLRELGVDDVIDYRKTAPEDILRDVDLVIDTLGGPTTGRFLRLLKRGGALFPIFPLGFSGADEAGALGVTVSTTQVRSNGAQLAELAHLLDDGTFRVVIDSSYPLADARKAHERAGEGHIQGKIVLTVD</sequence>
<proteinExistence type="predicted"/>
<dbReference type="CDD" id="cd05289">
    <property type="entry name" value="MDR_like_2"/>
    <property type="match status" value="1"/>
</dbReference>
<dbReference type="InterPro" id="IPR052585">
    <property type="entry name" value="Lipid_raft_assoc_Zn_ADH"/>
</dbReference>
<dbReference type="SUPFAM" id="SSF51735">
    <property type="entry name" value="NAD(P)-binding Rossmann-fold domains"/>
    <property type="match status" value="1"/>
</dbReference>
<protein>
    <submittedName>
        <fullName evidence="2">NADP-dependent oxidoreductase</fullName>
        <ecNumber evidence="2">1.-.-.-</ecNumber>
    </submittedName>
</protein>
<dbReference type="InterPro" id="IPR011032">
    <property type="entry name" value="GroES-like_sf"/>
</dbReference>
<dbReference type="PANTHER" id="PTHR43482">
    <property type="entry name" value="PROTEIN AST1-RELATED"/>
    <property type="match status" value="1"/>
</dbReference>
<comment type="caution">
    <text evidence="2">The sequence shown here is derived from an EMBL/GenBank/DDBJ whole genome shotgun (WGS) entry which is preliminary data.</text>
</comment>
<dbReference type="Gene3D" id="3.90.180.10">
    <property type="entry name" value="Medium-chain alcohol dehydrogenases, catalytic domain"/>
    <property type="match status" value="1"/>
</dbReference>
<evidence type="ECO:0000313" key="2">
    <source>
        <dbReference type="EMBL" id="MEN2990492.1"/>
    </source>
</evidence>
<dbReference type="InterPro" id="IPR036291">
    <property type="entry name" value="NAD(P)-bd_dom_sf"/>
</dbReference>
<dbReference type="GO" id="GO:0016491">
    <property type="term" value="F:oxidoreductase activity"/>
    <property type="evidence" value="ECO:0007669"/>
    <property type="project" value="UniProtKB-KW"/>
</dbReference>
<reference evidence="2 3" key="1">
    <citation type="submission" date="2024-03" db="EMBL/GenBank/DDBJ databases">
        <title>High-quality draft genome sequencing of Tistrella sp. BH-R2-4.</title>
        <authorList>
            <person name="Dong C."/>
        </authorList>
    </citation>
    <scope>NUCLEOTIDE SEQUENCE [LARGE SCALE GENOMIC DNA]</scope>
    <source>
        <strain evidence="2 3">BH-R2-4</strain>
    </source>
</reference>
<name>A0ABU9YNS5_9PROT</name>
<gene>
    <name evidence="2" type="ORF">WG926_19420</name>
</gene>
<feature type="domain" description="Enoyl reductase (ER)" evidence="1">
    <location>
        <begin position="15"/>
        <end position="336"/>
    </location>
</feature>
<evidence type="ECO:0000313" key="3">
    <source>
        <dbReference type="Proteomes" id="UP001413721"/>
    </source>
</evidence>
<keyword evidence="3" id="KW-1185">Reference proteome</keyword>
<dbReference type="Gene3D" id="3.40.50.720">
    <property type="entry name" value="NAD(P)-binding Rossmann-like Domain"/>
    <property type="match status" value="1"/>
</dbReference>
<keyword evidence="2" id="KW-0560">Oxidoreductase</keyword>
<dbReference type="SUPFAM" id="SSF50129">
    <property type="entry name" value="GroES-like"/>
    <property type="match status" value="1"/>
</dbReference>
<dbReference type="RefSeq" id="WP_345938074.1">
    <property type="nucleotide sequence ID" value="NZ_JBBKTW010000007.1"/>
</dbReference>
<dbReference type="SMART" id="SM00829">
    <property type="entry name" value="PKS_ER"/>
    <property type="match status" value="1"/>
</dbReference>